<gene>
    <name evidence="2" type="ORF">ELS83_10905</name>
</gene>
<feature type="chain" id="PRO_5045893212" evidence="1">
    <location>
        <begin position="25"/>
        <end position="458"/>
    </location>
</feature>
<dbReference type="Gene3D" id="3.40.1660.10">
    <property type="entry name" value="EreA-like (biosynthetic domain)"/>
    <property type="match status" value="1"/>
</dbReference>
<reference evidence="2 3" key="1">
    <citation type="submission" date="2018-12" db="EMBL/GenBank/DDBJ databases">
        <title>Marinifilum JC070 sp. nov., a marine bacterium isolated from Yongle Blue Hole in the South China Sea.</title>
        <authorList>
            <person name="Fu T."/>
        </authorList>
    </citation>
    <scope>NUCLEOTIDE SEQUENCE [LARGE SCALE GENOMIC DNA]</scope>
    <source>
        <strain evidence="2 3">JC070</strain>
    </source>
</reference>
<name>A0ABX1WWM3_9BACT</name>
<dbReference type="Pfam" id="PF05139">
    <property type="entry name" value="Erythro_esteras"/>
    <property type="match status" value="1"/>
</dbReference>
<dbReference type="Proteomes" id="UP000732105">
    <property type="component" value="Unassembled WGS sequence"/>
</dbReference>
<dbReference type="Gene3D" id="3.30.1870.10">
    <property type="entry name" value="EreA-like, domain 2"/>
    <property type="match status" value="1"/>
</dbReference>
<proteinExistence type="predicted"/>
<dbReference type="RefSeq" id="WP_171595617.1">
    <property type="nucleotide sequence ID" value="NZ_RZNH01000016.1"/>
</dbReference>
<protein>
    <submittedName>
        <fullName evidence="2">Erythromycin esterase family protein</fullName>
    </submittedName>
</protein>
<sequence>MNAFKLLNSSLLLIAISFFSCKHAPNKNITKHEVLTKSQTAFVEWGKQNAIVINSLLPTTENNDLKAIAESIGDARVVAISEGFHNCKEMMQLHERLIRYLVQEKGFNTVITESGFPESRMVYDFILGKKVEGNVYKQGFNKMYGAWEEGRSLVNWMREYNQNHDNVLRYYGADIGGFYTNWYPPVERITGYLKKVDPDYAKHLMSKLDPILKIMGTTQARLNYQEQLSAEQKAHLAIIFDEVIEHFNQNRDAFIAKWNNAEYQWALQSSIAMRMAENYYRNYGDRKGMEPHRYAGLNGRELMMAHNVLWALNQREDAKIILINHVVHTKTKSQLQDGVWGNFTPMAQLIKQELGNEFYVIGMCYGGGKFWNKWQRPAERFIDDIQAAKADGMESVMKKLSDKNYFVNWAKAPVEALPWLESETSLRENDYYMKMEALEWDACFYLHEVSPATSAKDK</sequence>
<keyword evidence="1" id="KW-0732">Signal</keyword>
<dbReference type="InterPro" id="IPR007815">
    <property type="entry name" value="Emycin_Estase"/>
</dbReference>
<dbReference type="CDD" id="cd14728">
    <property type="entry name" value="Ere-like"/>
    <property type="match status" value="1"/>
</dbReference>
<dbReference type="Gene3D" id="1.20.1440.30">
    <property type="entry name" value="Biosynthetic Protein domain"/>
    <property type="match status" value="1"/>
</dbReference>
<accession>A0ABX1WWM3</accession>
<dbReference type="EMBL" id="RZNH01000016">
    <property type="protein sequence ID" value="NOU60331.1"/>
    <property type="molecule type" value="Genomic_DNA"/>
</dbReference>
<dbReference type="PANTHER" id="PTHR31299">
    <property type="entry name" value="ESTERASE, PUTATIVE (AFU_ORTHOLOGUE AFUA_1G05850)-RELATED"/>
    <property type="match status" value="1"/>
</dbReference>
<evidence type="ECO:0000313" key="2">
    <source>
        <dbReference type="EMBL" id="NOU60331.1"/>
    </source>
</evidence>
<organism evidence="2 3">
    <name type="scientific">Marinifilum caeruleilacunae</name>
    <dbReference type="NCBI Taxonomy" id="2499076"/>
    <lineage>
        <taxon>Bacteria</taxon>
        <taxon>Pseudomonadati</taxon>
        <taxon>Bacteroidota</taxon>
        <taxon>Bacteroidia</taxon>
        <taxon>Marinilabiliales</taxon>
        <taxon>Marinifilaceae</taxon>
    </lineage>
</organism>
<evidence type="ECO:0000256" key="1">
    <source>
        <dbReference type="SAM" id="SignalP"/>
    </source>
</evidence>
<dbReference type="InterPro" id="IPR052036">
    <property type="entry name" value="Hydrolase/PRTase-associated"/>
</dbReference>
<comment type="caution">
    <text evidence="2">The sequence shown here is derived from an EMBL/GenBank/DDBJ whole genome shotgun (WGS) entry which is preliminary data.</text>
</comment>
<evidence type="ECO:0000313" key="3">
    <source>
        <dbReference type="Proteomes" id="UP000732105"/>
    </source>
</evidence>
<keyword evidence="3" id="KW-1185">Reference proteome</keyword>
<dbReference type="PROSITE" id="PS51257">
    <property type="entry name" value="PROKAR_LIPOPROTEIN"/>
    <property type="match status" value="1"/>
</dbReference>
<feature type="signal peptide" evidence="1">
    <location>
        <begin position="1"/>
        <end position="24"/>
    </location>
</feature>
<dbReference type="SUPFAM" id="SSF159501">
    <property type="entry name" value="EreA/ChaN-like"/>
    <property type="match status" value="1"/>
</dbReference>
<dbReference type="PANTHER" id="PTHR31299:SF0">
    <property type="entry name" value="ESTERASE, PUTATIVE (AFU_ORTHOLOGUE AFUA_1G05850)-RELATED"/>
    <property type="match status" value="1"/>
</dbReference>